<evidence type="ECO:0000256" key="2">
    <source>
        <dbReference type="ARBA" id="ARBA00004496"/>
    </source>
</evidence>
<comment type="pathway">
    <text evidence="3 9 11">Amino-acid biosynthesis; L-histidine biosynthesis; L-histidine from 5-phospho-alpha-D-ribose 1-diphosphate: step 4/9.</text>
</comment>
<evidence type="ECO:0000256" key="9">
    <source>
        <dbReference type="HAMAP-Rule" id="MF_01014"/>
    </source>
</evidence>
<dbReference type="GO" id="GO:0000105">
    <property type="term" value="P:L-histidine biosynthetic process"/>
    <property type="evidence" value="ECO:0007669"/>
    <property type="project" value="UniProtKB-UniRule"/>
</dbReference>
<dbReference type="InterPro" id="IPR023016">
    <property type="entry name" value="HisA/PriA"/>
</dbReference>
<reference evidence="13" key="1">
    <citation type="submission" date="2016-06" db="EMBL/GenBank/DDBJ databases">
        <title>Draft genome sequence of Desulfoplanes formicivorans strain Pf12B.</title>
        <authorList>
            <person name="Watanabe M."/>
            <person name="Kojima H."/>
            <person name="Fukui M."/>
        </authorList>
    </citation>
    <scope>NUCLEOTIDE SEQUENCE [LARGE SCALE GENOMIC DNA]</scope>
    <source>
        <strain evidence="13">Pf12B</strain>
    </source>
</reference>
<dbReference type="CDD" id="cd04732">
    <property type="entry name" value="HisA"/>
    <property type="match status" value="1"/>
</dbReference>
<feature type="active site" description="Proton acceptor" evidence="9">
    <location>
        <position position="8"/>
    </location>
</feature>
<protein>
    <recommendedName>
        <fullName evidence="9 11">1-(5-phosphoribosyl)-5-[(5-phosphoribosylamino)methylideneamino] imidazole-4-carboxamide isomerase</fullName>
        <ecNumber evidence="9 11">5.3.1.16</ecNumber>
    </recommendedName>
    <alternativeName>
        <fullName evidence="9">Phosphoribosylformimino-5-aminoimidazole carboxamide ribotide isomerase</fullName>
    </alternativeName>
</protein>
<evidence type="ECO:0000256" key="4">
    <source>
        <dbReference type="ARBA" id="ARBA00009667"/>
    </source>
</evidence>
<evidence type="ECO:0000313" key="12">
    <source>
        <dbReference type="EMBL" id="GAU09699.1"/>
    </source>
</evidence>
<dbReference type="STRING" id="1592317.DPF_2430"/>
<evidence type="ECO:0000256" key="8">
    <source>
        <dbReference type="ARBA" id="ARBA00023235"/>
    </source>
</evidence>
<evidence type="ECO:0000313" key="13">
    <source>
        <dbReference type="Proteomes" id="UP000095200"/>
    </source>
</evidence>
<dbReference type="AlphaFoldDB" id="A0A194AM21"/>
<dbReference type="PANTHER" id="PTHR43090:SF2">
    <property type="entry name" value="1-(5-PHOSPHORIBOSYL)-5-[(5-PHOSPHORIBOSYLAMINO)METHYLIDENEAMINO] IMIDAZOLE-4-CARBOXAMIDE ISOMERASE"/>
    <property type="match status" value="1"/>
</dbReference>
<dbReference type="InterPro" id="IPR013785">
    <property type="entry name" value="Aldolase_TIM"/>
</dbReference>
<dbReference type="InterPro" id="IPR011060">
    <property type="entry name" value="RibuloseP-bd_barrel"/>
</dbReference>
<keyword evidence="5 9" id="KW-0963">Cytoplasm</keyword>
<dbReference type="NCBIfam" id="TIGR00007">
    <property type="entry name" value="1-(5-phosphoribosyl)-5-[(5-phosphoribosylamino)methylideneamino]imidazole-4-carboxamide isomerase"/>
    <property type="match status" value="1"/>
</dbReference>
<comment type="subcellular location">
    <subcellularLocation>
        <location evidence="2 9 11">Cytoplasm</location>
    </subcellularLocation>
</comment>
<evidence type="ECO:0000256" key="5">
    <source>
        <dbReference type="ARBA" id="ARBA00022490"/>
    </source>
</evidence>
<evidence type="ECO:0000256" key="11">
    <source>
        <dbReference type="RuleBase" id="RU003658"/>
    </source>
</evidence>
<keyword evidence="13" id="KW-1185">Reference proteome</keyword>
<comment type="caution">
    <text evidence="12">The sequence shown here is derived from an EMBL/GenBank/DDBJ whole genome shotgun (WGS) entry which is preliminary data.</text>
</comment>
<dbReference type="GO" id="GO:0000162">
    <property type="term" value="P:L-tryptophan biosynthetic process"/>
    <property type="evidence" value="ECO:0007669"/>
    <property type="project" value="TreeGrafter"/>
</dbReference>
<dbReference type="GO" id="GO:0005737">
    <property type="term" value="C:cytoplasm"/>
    <property type="evidence" value="ECO:0007669"/>
    <property type="project" value="UniProtKB-SubCell"/>
</dbReference>
<dbReference type="InterPro" id="IPR006062">
    <property type="entry name" value="His_biosynth"/>
</dbReference>
<comment type="similarity">
    <text evidence="4 9 10">Belongs to the HisA/HisF family.</text>
</comment>
<evidence type="ECO:0000256" key="6">
    <source>
        <dbReference type="ARBA" id="ARBA00022605"/>
    </source>
</evidence>
<feature type="active site" description="Proton donor" evidence="9">
    <location>
        <position position="129"/>
    </location>
</feature>
<dbReference type="UniPathway" id="UPA00031">
    <property type="reaction ID" value="UER00009"/>
</dbReference>
<proteinExistence type="inferred from homology"/>
<sequence length="249" mass="26772">MILFPAVDIKDGQCVRLKQGVEDQVTVFASSPAAMAEQWAGMGAEWLHVIDLDGAFSGRPKNFDLIRDMCSRINIPVQLGGGIRDLEVAGAYLDAGVTRLIIGTMALEDPDLFERLCHAFPGQIGVSLDARDGVLKTRGWVEDAGVRVEDVVPSLERSGASFFIYTDIARDGMQSGVNIKAMEELVDLASVPVLAAGGISTLRDVQELYPLAQRGLQGVITGKAIYAGTLDVRVTLAWLTAQRQANDPS</sequence>
<evidence type="ECO:0000256" key="1">
    <source>
        <dbReference type="ARBA" id="ARBA00000901"/>
    </source>
</evidence>
<accession>A0A194AM21</accession>
<evidence type="ECO:0000256" key="10">
    <source>
        <dbReference type="RuleBase" id="RU003657"/>
    </source>
</evidence>
<dbReference type="HAMAP" id="MF_01014">
    <property type="entry name" value="HisA"/>
    <property type="match status" value="1"/>
</dbReference>
<evidence type="ECO:0000256" key="7">
    <source>
        <dbReference type="ARBA" id="ARBA00023102"/>
    </source>
</evidence>
<dbReference type="InterPro" id="IPR044524">
    <property type="entry name" value="Isoase_HisA-like"/>
</dbReference>
<dbReference type="SUPFAM" id="SSF51366">
    <property type="entry name" value="Ribulose-phoshate binding barrel"/>
    <property type="match status" value="1"/>
</dbReference>
<keyword evidence="7 9" id="KW-0368">Histidine biosynthesis</keyword>
<dbReference type="Gene3D" id="3.20.20.70">
    <property type="entry name" value="Aldolase class I"/>
    <property type="match status" value="1"/>
</dbReference>
<gene>
    <name evidence="9" type="primary">hisA</name>
    <name evidence="12" type="ORF">DPF_2430</name>
</gene>
<dbReference type="InterPro" id="IPR006063">
    <property type="entry name" value="HisA_bact_arch"/>
</dbReference>
<dbReference type="EMBL" id="BDFE01000020">
    <property type="protein sequence ID" value="GAU09699.1"/>
    <property type="molecule type" value="Genomic_DNA"/>
</dbReference>
<dbReference type="OrthoDB" id="9807749at2"/>
<evidence type="ECO:0000256" key="3">
    <source>
        <dbReference type="ARBA" id="ARBA00005133"/>
    </source>
</evidence>
<dbReference type="GO" id="GO:0003949">
    <property type="term" value="F:1-(5-phosphoribosyl)-5-[(5-phosphoribosylamino)methylideneamino]imidazole-4-carboxamide isomerase activity"/>
    <property type="evidence" value="ECO:0007669"/>
    <property type="project" value="UniProtKB-UniRule"/>
</dbReference>
<comment type="catalytic activity">
    <reaction evidence="1 9 11">
        <text>1-(5-phospho-beta-D-ribosyl)-5-[(5-phospho-beta-D-ribosylamino)methylideneamino]imidazole-4-carboxamide = 5-[(5-phospho-1-deoxy-D-ribulos-1-ylimino)methylamino]-1-(5-phospho-beta-D-ribosyl)imidazole-4-carboxamide</text>
        <dbReference type="Rhea" id="RHEA:15469"/>
        <dbReference type="ChEBI" id="CHEBI:58435"/>
        <dbReference type="ChEBI" id="CHEBI:58525"/>
        <dbReference type="EC" id="5.3.1.16"/>
    </reaction>
</comment>
<dbReference type="EC" id="5.3.1.16" evidence="9 11"/>
<dbReference type="PANTHER" id="PTHR43090">
    <property type="entry name" value="1-(5-PHOSPHORIBOSYL)-5-[(5-PHOSPHORIBOSYLAMINO)METHYLIDENEAMINO] IMIDAZOLE-4-CARBOXAMIDE ISOMERASE"/>
    <property type="match status" value="1"/>
</dbReference>
<name>A0A194AM21_9BACT</name>
<keyword evidence="8 9" id="KW-0413">Isomerase</keyword>
<dbReference type="Pfam" id="PF00977">
    <property type="entry name" value="His_biosynth"/>
    <property type="match status" value="1"/>
</dbReference>
<dbReference type="FunFam" id="3.20.20.70:FF:000009">
    <property type="entry name" value="1-(5-phosphoribosyl)-5-[(5-phosphoribosylamino)methylideneamino] imidazole-4-carboxamide isomerase"/>
    <property type="match status" value="1"/>
</dbReference>
<dbReference type="Proteomes" id="UP000095200">
    <property type="component" value="Unassembled WGS sequence"/>
</dbReference>
<organism evidence="12 13">
    <name type="scientific">Desulfoplanes formicivorans</name>
    <dbReference type="NCBI Taxonomy" id="1592317"/>
    <lineage>
        <taxon>Bacteria</taxon>
        <taxon>Pseudomonadati</taxon>
        <taxon>Thermodesulfobacteriota</taxon>
        <taxon>Desulfovibrionia</taxon>
        <taxon>Desulfovibrionales</taxon>
        <taxon>Desulfoplanaceae</taxon>
        <taxon>Desulfoplanes</taxon>
    </lineage>
</organism>
<keyword evidence="6 9" id="KW-0028">Amino-acid biosynthesis</keyword>
<dbReference type="RefSeq" id="WP_069859949.1">
    <property type="nucleotide sequence ID" value="NZ_BDFE01000020.1"/>
</dbReference>